<dbReference type="Pfam" id="PF07980">
    <property type="entry name" value="SusD_RagB"/>
    <property type="match status" value="1"/>
</dbReference>
<dbReference type="EMBL" id="JADIMB010000090">
    <property type="protein sequence ID" value="MBO8471357.1"/>
    <property type="molecule type" value="Genomic_DNA"/>
</dbReference>
<protein>
    <submittedName>
        <fullName evidence="7">RagB/SusD family nutrient uptake outer membrane protein</fullName>
    </submittedName>
</protein>
<proteinExistence type="inferred from homology"/>
<evidence type="ECO:0000256" key="1">
    <source>
        <dbReference type="ARBA" id="ARBA00004442"/>
    </source>
</evidence>
<evidence type="ECO:0000256" key="4">
    <source>
        <dbReference type="ARBA" id="ARBA00023136"/>
    </source>
</evidence>
<evidence type="ECO:0000256" key="5">
    <source>
        <dbReference type="ARBA" id="ARBA00023237"/>
    </source>
</evidence>
<dbReference type="GO" id="GO:0009279">
    <property type="term" value="C:cell outer membrane"/>
    <property type="evidence" value="ECO:0007669"/>
    <property type="project" value="UniProtKB-SubCell"/>
</dbReference>
<reference evidence="7" key="2">
    <citation type="journal article" date="2021" name="PeerJ">
        <title>Extensive microbial diversity within the chicken gut microbiome revealed by metagenomics and culture.</title>
        <authorList>
            <person name="Gilroy R."/>
            <person name="Ravi A."/>
            <person name="Getino M."/>
            <person name="Pursley I."/>
            <person name="Horton D.L."/>
            <person name="Alikhan N.F."/>
            <person name="Baker D."/>
            <person name="Gharbi K."/>
            <person name="Hall N."/>
            <person name="Watson M."/>
            <person name="Adriaenssens E.M."/>
            <person name="Foster-Nyarko E."/>
            <person name="Jarju S."/>
            <person name="Secka A."/>
            <person name="Antonio M."/>
            <person name="Oren A."/>
            <person name="Chaudhuri R.R."/>
            <person name="La Ragione R."/>
            <person name="Hildebrand F."/>
            <person name="Pallen M.J."/>
        </authorList>
    </citation>
    <scope>NUCLEOTIDE SEQUENCE</scope>
    <source>
        <strain evidence="7">B2-22910</strain>
    </source>
</reference>
<dbReference type="AlphaFoldDB" id="A0A9D9IF59"/>
<evidence type="ECO:0000313" key="7">
    <source>
        <dbReference type="EMBL" id="MBO8471357.1"/>
    </source>
</evidence>
<comment type="subcellular location">
    <subcellularLocation>
        <location evidence="1">Cell outer membrane</location>
    </subcellularLocation>
</comment>
<accession>A0A9D9IF59</accession>
<organism evidence="7 8">
    <name type="scientific">Candidatus Cryptobacteroides faecavium</name>
    <dbReference type="NCBI Taxonomy" id="2840762"/>
    <lineage>
        <taxon>Bacteria</taxon>
        <taxon>Pseudomonadati</taxon>
        <taxon>Bacteroidota</taxon>
        <taxon>Bacteroidia</taxon>
        <taxon>Bacteroidales</taxon>
        <taxon>Candidatus Cryptobacteroides</taxon>
    </lineage>
</organism>
<sequence length="668" mass="76122">MKKFIRNILILGIGLSGMTSCSDFIDNAPDDTLTMEMVFNDKVRTEDWFAGVYTKVPDPYWGFLRDYGYDALGDDLDPSQRWQQWWGGSVLNFLIGQWYTNSSWNGDVWSGCPIRIRSAFQFIENAHALPEQNLDAERVEDMKNQCRFLIAYYYWLMLEAHGAIPFFDGLANVEDPNLMRGQERFDFMVDWIDGQLKELSGILPATRTNTYLGEATSIMCLAVRARMLLFAASPLVNGNQWYAGHVNSRGEEIFNTTYDASKWQRAADACKELIDAAEAAGHRLYKAYNDDGTLDPFMSCYGAVINQVNMTNLVNSNPEALFVRPSSDYSQFEGHSTPRGANGNGGNGIYQTLVDAFFMKDGTVPITGYSGDYGHPVINPESGYTEKGFSTAPDIRKTKYDLYRNYTGEAGEEVVVNQSRNGATYNQVASAGTFNMYVNREPRFYLTVMWNEQWYHQAGRKTDFYSNGVDGGPTHDAPQGGYLNRKKVSLDQNNRDSQHPYRPGILYRLGEAYLNYAEALNECDPGNPDILRYLNMIRERAGVPQYGTGTETICGETFNQIPVPADQDAMREAIRRERRVELCCEDGLRYFDLRRWLMAEEVLDQPTYGMNFAGTEKSDDPSNPAAFFVRTVEMADRAYERKYYWFPVYQTEMDKDPTLVQAPFWDEE</sequence>
<name>A0A9D9IF59_9BACT</name>
<comment type="similarity">
    <text evidence="2">Belongs to the SusD family.</text>
</comment>
<evidence type="ECO:0000313" key="8">
    <source>
        <dbReference type="Proteomes" id="UP000823603"/>
    </source>
</evidence>
<evidence type="ECO:0000259" key="6">
    <source>
        <dbReference type="Pfam" id="PF07980"/>
    </source>
</evidence>
<comment type="caution">
    <text evidence="7">The sequence shown here is derived from an EMBL/GenBank/DDBJ whole genome shotgun (WGS) entry which is preliminary data.</text>
</comment>
<keyword evidence="5" id="KW-0998">Cell outer membrane</keyword>
<keyword evidence="4" id="KW-0472">Membrane</keyword>
<dbReference type="Gene3D" id="1.25.40.390">
    <property type="match status" value="1"/>
</dbReference>
<gene>
    <name evidence="7" type="ORF">IAB82_06130</name>
</gene>
<evidence type="ECO:0000256" key="3">
    <source>
        <dbReference type="ARBA" id="ARBA00022729"/>
    </source>
</evidence>
<dbReference type="InterPro" id="IPR011990">
    <property type="entry name" value="TPR-like_helical_dom_sf"/>
</dbReference>
<feature type="domain" description="RagB/SusD" evidence="6">
    <location>
        <begin position="337"/>
        <end position="665"/>
    </location>
</feature>
<reference evidence="7" key="1">
    <citation type="submission" date="2020-10" db="EMBL/GenBank/DDBJ databases">
        <authorList>
            <person name="Gilroy R."/>
        </authorList>
    </citation>
    <scope>NUCLEOTIDE SEQUENCE</scope>
    <source>
        <strain evidence="7">B2-22910</strain>
    </source>
</reference>
<keyword evidence="3" id="KW-0732">Signal</keyword>
<dbReference type="InterPro" id="IPR012944">
    <property type="entry name" value="SusD_RagB_dom"/>
</dbReference>
<dbReference type="SUPFAM" id="SSF48452">
    <property type="entry name" value="TPR-like"/>
    <property type="match status" value="1"/>
</dbReference>
<dbReference type="Proteomes" id="UP000823603">
    <property type="component" value="Unassembled WGS sequence"/>
</dbReference>
<evidence type="ECO:0000256" key="2">
    <source>
        <dbReference type="ARBA" id="ARBA00006275"/>
    </source>
</evidence>
<dbReference type="PROSITE" id="PS51257">
    <property type="entry name" value="PROKAR_LIPOPROTEIN"/>
    <property type="match status" value="1"/>
</dbReference>